<feature type="transmembrane region" description="Helical" evidence="1">
    <location>
        <begin position="41"/>
        <end position="61"/>
    </location>
</feature>
<keyword evidence="1" id="KW-0812">Transmembrane</keyword>
<keyword evidence="1" id="KW-1133">Transmembrane helix</keyword>
<dbReference type="GeneID" id="77927998"/>
<accession>A0A6G8R1R3</accession>
<proteinExistence type="predicted"/>
<gene>
    <name evidence="2" type="primary">162</name>
    <name evidence="2" type="ORF">SEA_WAKANDA_162</name>
</gene>
<dbReference type="EMBL" id="MT024865">
    <property type="protein sequence ID" value="QIN94124.1"/>
    <property type="molecule type" value="Genomic_DNA"/>
</dbReference>
<sequence length="64" mass="7141">MEILLWIYFVGLGVCLGIGFCLLFLGGILGIEPKDSTILKFVGFALGWPVTYPAWAAWVTYKDR</sequence>
<dbReference type="RefSeq" id="YP_010652215.1">
    <property type="nucleotide sequence ID" value="NC_070785.1"/>
</dbReference>
<evidence type="ECO:0000256" key="1">
    <source>
        <dbReference type="SAM" id="Phobius"/>
    </source>
</evidence>
<protein>
    <submittedName>
        <fullName evidence="2">Uncharacterized protein</fullName>
    </submittedName>
</protein>
<keyword evidence="1" id="KW-0472">Membrane</keyword>
<reference evidence="2 3" key="1">
    <citation type="submission" date="2020-02" db="EMBL/GenBank/DDBJ databases">
        <authorList>
            <person name="Bullock J.N."/>
            <person name="Barnes M.L."/>
            <person name="Kankolongo K.M."/>
            <person name="Dejene B.A."/>
            <person name="Lindsay P.E."/>
            <person name="Bhuiyan S."/>
            <person name="Nayek S."/>
            <person name="Hughes L.E."/>
            <person name="Garlena R.A."/>
            <person name="Russell D.A."/>
            <person name="Pope W.H."/>
            <person name="Jacobs-Sera D."/>
            <person name="Hatfull G.F."/>
        </authorList>
    </citation>
    <scope>NUCLEOTIDE SEQUENCE [LARGE SCALE GENOMIC DNA]</scope>
</reference>
<evidence type="ECO:0000313" key="2">
    <source>
        <dbReference type="EMBL" id="QIN94124.1"/>
    </source>
</evidence>
<dbReference type="KEGG" id="vg:77927998"/>
<keyword evidence="3" id="KW-1185">Reference proteome</keyword>
<feature type="transmembrane region" description="Helical" evidence="1">
    <location>
        <begin position="6"/>
        <end position="29"/>
    </location>
</feature>
<organism evidence="2 3">
    <name type="scientific">Streptomyces phage Wakanda</name>
    <dbReference type="NCBI Taxonomy" id="2713267"/>
    <lineage>
        <taxon>Viruses</taxon>
        <taxon>Duplodnaviria</taxon>
        <taxon>Heunggongvirae</taxon>
        <taxon>Uroviricota</taxon>
        <taxon>Caudoviricetes</taxon>
        <taxon>Stanwilliamsviridae</taxon>
        <taxon>Loccivirinae</taxon>
        <taxon>Wakandavirus</taxon>
        <taxon>Wakandavirus wakanda</taxon>
    </lineage>
</organism>
<evidence type="ECO:0000313" key="3">
    <source>
        <dbReference type="Proteomes" id="UP000501266"/>
    </source>
</evidence>
<dbReference type="Proteomes" id="UP000501266">
    <property type="component" value="Segment"/>
</dbReference>
<name>A0A6G8R1R3_9CAUD</name>